<comment type="caution">
    <text evidence="5">The sequence shown here is derived from an EMBL/GenBank/DDBJ whole genome shotgun (WGS) entry which is preliminary data.</text>
</comment>
<feature type="domain" description="Intradiol ring-cleavage dioxygenases" evidence="4">
    <location>
        <begin position="43"/>
        <end position="110"/>
    </location>
</feature>
<dbReference type="PANTHER" id="PTHR33711:SF9">
    <property type="entry name" value="PROTOCATECHUATE 3,4-DIOXYGENASE ALPHA CHAIN"/>
    <property type="match status" value="1"/>
</dbReference>
<dbReference type="PANTHER" id="PTHR33711">
    <property type="entry name" value="DIOXYGENASE, PUTATIVE (AFU_ORTHOLOGUE AFUA_2G02910)-RELATED"/>
    <property type="match status" value="1"/>
</dbReference>
<dbReference type="EMBL" id="WBJX01000004">
    <property type="protein sequence ID" value="KAB1637245.1"/>
    <property type="molecule type" value="Genomic_DNA"/>
</dbReference>
<dbReference type="SUPFAM" id="SSF49482">
    <property type="entry name" value="Aromatic compound dioxygenase"/>
    <property type="match status" value="1"/>
</dbReference>
<evidence type="ECO:0000313" key="6">
    <source>
        <dbReference type="Proteomes" id="UP000490386"/>
    </source>
</evidence>
<proteinExistence type="inferred from homology"/>
<dbReference type="GO" id="GO:0008199">
    <property type="term" value="F:ferric iron binding"/>
    <property type="evidence" value="ECO:0007669"/>
    <property type="project" value="InterPro"/>
</dbReference>
<dbReference type="CDD" id="cd03463">
    <property type="entry name" value="3_4-PCD_alpha"/>
    <property type="match status" value="1"/>
</dbReference>
<keyword evidence="6" id="KW-1185">Reference proteome</keyword>
<keyword evidence="3 5" id="KW-0560">Oxidoreductase</keyword>
<name>A0A7J5B1B3_9MICO</name>
<dbReference type="NCBIfam" id="TIGR02423">
    <property type="entry name" value="protocat_alph"/>
    <property type="match status" value="1"/>
</dbReference>
<gene>
    <name evidence="5" type="primary">pcaG</name>
    <name evidence="5" type="ORF">F8O03_13275</name>
</gene>
<accession>A0A7J5B1B3</accession>
<dbReference type="GO" id="GO:0018578">
    <property type="term" value="F:protocatechuate 3,4-dioxygenase activity"/>
    <property type="evidence" value="ECO:0007669"/>
    <property type="project" value="UniProtKB-EC"/>
</dbReference>
<protein>
    <submittedName>
        <fullName evidence="5">Protocatechuate 3,4-dioxygenase subunit alpha</fullName>
        <ecNumber evidence="5">1.13.11.3</ecNumber>
    </submittedName>
</protein>
<keyword evidence="2 5" id="KW-0223">Dioxygenase</keyword>
<dbReference type="Proteomes" id="UP000490386">
    <property type="component" value="Unassembled WGS sequence"/>
</dbReference>
<dbReference type="Pfam" id="PF00775">
    <property type="entry name" value="Dioxygenase_C"/>
    <property type="match status" value="1"/>
</dbReference>
<dbReference type="RefSeq" id="WP_151424269.1">
    <property type="nucleotide sequence ID" value="NZ_WBJX01000004.1"/>
</dbReference>
<evidence type="ECO:0000313" key="5">
    <source>
        <dbReference type="EMBL" id="KAB1637245.1"/>
    </source>
</evidence>
<dbReference type="EC" id="1.13.11.3" evidence="5"/>
<dbReference type="InterPro" id="IPR012786">
    <property type="entry name" value="Protocat_dOase_a"/>
</dbReference>
<dbReference type="OrthoDB" id="4417174at2"/>
<reference evidence="5 6" key="1">
    <citation type="submission" date="2019-09" db="EMBL/GenBank/DDBJ databases">
        <title>Phylogeny of genus Pseudoclavibacter and closely related genus.</title>
        <authorList>
            <person name="Li Y."/>
        </authorList>
    </citation>
    <scope>NUCLEOTIDE SEQUENCE [LARGE SCALE GENOMIC DNA]</scope>
    <source>
        <strain evidence="5 6">THG-MD12</strain>
    </source>
</reference>
<organism evidence="5 6">
    <name type="scientific">Pseudoclavibacter terrae</name>
    <dbReference type="NCBI Taxonomy" id="1530195"/>
    <lineage>
        <taxon>Bacteria</taxon>
        <taxon>Bacillati</taxon>
        <taxon>Actinomycetota</taxon>
        <taxon>Actinomycetes</taxon>
        <taxon>Micrococcales</taxon>
        <taxon>Microbacteriaceae</taxon>
        <taxon>Pseudoclavibacter</taxon>
    </lineage>
</organism>
<evidence type="ECO:0000256" key="3">
    <source>
        <dbReference type="ARBA" id="ARBA00023002"/>
    </source>
</evidence>
<dbReference type="InterPro" id="IPR015889">
    <property type="entry name" value="Intradiol_dOase_core"/>
</dbReference>
<dbReference type="AlphaFoldDB" id="A0A7J5B1B3"/>
<dbReference type="Gene3D" id="2.60.130.10">
    <property type="entry name" value="Aromatic compound dioxygenase"/>
    <property type="match status" value="1"/>
</dbReference>
<dbReference type="InterPro" id="IPR000627">
    <property type="entry name" value="Intradiol_dOase_C"/>
</dbReference>
<dbReference type="InterPro" id="IPR050770">
    <property type="entry name" value="Intradiol_RC_Dioxygenase"/>
</dbReference>
<evidence type="ECO:0000259" key="4">
    <source>
        <dbReference type="Pfam" id="PF00775"/>
    </source>
</evidence>
<evidence type="ECO:0000256" key="2">
    <source>
        <dbReference type="ARBA" id="ARBA00022964"/>
    </source>
</evidence>
<evidence type="ECO:0000256" key="1">
    <source>
        <dbReference type="ARBA" id="ARBA00007825"/>
    </source>
</evidence>
<sequence length="193" mass="20793">MPEATTPTSFGQTPSQTVGPFYGYALPYERGGEIAAPWRPDAIRLHGTVTDGAGEAVPDAILELWGLDADGAPVAQRGSLERDGYTFTGFGRTPADRDGHYSFTTIKPGRRDAGAAPYLLVTIFARGLLHHLFTRAYFGDQPAENEADAVLAGIAPDRRATLIADPDAPGSYRFDIRLQGDGETVFFDFGQEL</sequence>
<comment type="similarity">
    <text evidence="1">Belongs to the intradiol ring-cleavage dioxygenase family.</text>
</comment>